<dbReference type="InterPro" id="IPR011990">
    <property type="entry name" value="TPR-like_helical_dom_sf"/>
</dbReference>
<feature type="domain" description="Protein kinase" evidence="2">
    <location>
        <begin position="462"/>
        <end position="736"/>
    </location>
</feature>
<dbReference type="GO" id="GO:0005524">
    <property type="term" value="F:ATP binding"/>
    <property type="evidence" value="ECO:0007669"/>
    <property type="project" value="InterPro"/>
</dbReference>
<dbReference type="Pfam" id="PF07714">
    <property type="entry name" value="PK_Tyr_Ser-Thr"/>
    <property type="match status" value="1"/>
</dbReference>
<dbReference type="SMART" id="SM00671">
    <property type="entry name" value="SEL1"/>
    <property type="match status" value="11"/>
</dbReference>
<dbReference type="InterPro" id="IPR006597">
    <property type="entry name" value="Sel1-like"/>
</dbReference>
<sequence length="825" mass="96238">MLCLAKSYYIGEGTEKNLKQAFYWYQKAAESGNENALFSLAVCYENGEGTEKNIEKAFHWYQKAAKNGNKYGMCRLAATCYNNGEGTEKNTKEAFKWYQKAAENDNKDGMRNLAGHYYYGEGTEKNLVKAFYLYQKAAEGGNEIAMCRLAICYELGEGTEVNLEKAFYWYQKAAENNNSNAMFLLAVCYISGKGTEKNLEKAFYWYQKAAENDENDAMNCLAMCYENGIGTEKNLEEAFYWYQKAAENDDDNAMFNLAKCYENGEGTKKNLEKAFDWYQKAAINGNKDAMHNLAKCYKYGIWTEKNLVKAFYWHQKAAENDENDAMNCLAMCYENGEGTEKNLEKAFNWYQKAAEGGNENAMNKLAEFYYDGEATNRNLEKAFYWYQKAAENINNFSNKLCEKCKQPFIDYYWCQQCNSKQFQQNFSKWTSNNEFIDKFIQETQLTVKNSYEILEWIPYNRLKNINYYDKGGFGEIYKAIWLDGPINSWNFDKQQWNRQSDYEVILKNIGDSSRFDKFSSELKYHYNCQKKTFSKFIQFFGITQDPNNSNYIIVMSYAKKGSLRKNLSDIVKFKWQYKLQLLKNIVLGLKTMHELNLVHCDLHDGNILISDNYDYEAYIIDLGLCKPINDSLQNENKENYGVIPYIAPEILRNKPYTSAGDIYSFSMIMWEFTSGVPPFSNKAHDDLFLDICGGERPEIIEGTPKCYIELMERCWDSDPFKRPTIVDIEHKLSQWLRYFNRHYELNKENDKDIKYDNDTIQFMSNSEEFLKADRSLSQEQTDTRSFISQEQTNISNLQSCYISCLATEINQIHQLSEALGCMIND</sequence>
<dbReference type="PANTHER" id="PTHR11102">
    <property type="entry name" value="SEL-1-LIKE PROTEIN"/>
    <property type="match status" value="1"/>
</dbReference>
<dbReference type="PROSITE" id="PS50011">
    <property type="entry name" value="PROTEIN_KINASE_DOM"/>
    <property type="match status" value="1"/>
</dbReference>
<protein>
    <recommendedName>
        <fullName evidence="2">Protein kinase domain-containing protein</fullName>
    </recommendedName>
</protein>
<evidence type="ECO:0000313" key="3">
    <source>
        <dbReference type="EMBL" id="GBC03632.1"/>
    </source>
</evidence>
<dbReference type="SUPFAM" id="SSF56112">
    <property type="entry name" value="Protein kinase-like (PK-like)"/>
    <property type="match status" value="1"/>
</dbReference>
<dbReference type="SMART" id="SM00220">
    <property type="entry name" value="S_TKc"/>
    <property type="match status" value="1"/>
</dbReference>
<gene>
    <name evidence="3" type="ORF">RclHR1_05220009</name>
</gene>
<evidence type="ECO:0000259" key="2">
    <source>
        <dbReference type="PROSITE" id="PS50011"/>
    </source>
</evidence>
<organism evidence="3 4">
    <name type="scientific">Rhizophagus clarus</name>
    <dbReference type="NCBI Taxonomy" id="94130"/>
    <lineage>
        <taxon>Eukaryota</taxon>
        <taxon>Fungi</taxon>
        <taxon>Fungi incertae sedis</taxon>
        <taxon>Mucoromycota</taxon>
        <taxon>Glomeromycotina</taxon>
        <taxon>Glomeromycetes</taxon>
        <taxon>Glomerales</taxon>
        <taxon>Glomeraceae</taxon>
        <taxon>Rhizophagus</taxon>
    </lineage>
</organism>
<dbReference type="Gene3D" id="1.25.40.10">
    <property type="entry name" value="Tetratricopeptide repeat domain"/>
    <property type="match status" value="3"/>
</dbReference>
<dbReference type="Gene3D" id="1.10.510.10">
    <property type="entry name" value="Transferase(Phosphotransferase) domain 1"/>
    <property type="match status" value="1"/>
</dbReference>
<dbReference type="Pfam" id="PF08238">
    <property type="entry name" value="Sel1"/>
    <property type="match status" value="11"/>
</dbReference>
<dbReference type="InterPro" id="IPR001245">
    <property type="entry name" value="Ser-Thr/Tyr_kinase_cat_dom"/>
</dbReference>
<keyword evidence="4" id="KW-1185">Reference proteome</keyword>
<proteinExistence type="inferred from homology"/>
<dbReference type="InterPro" id="IPR000719">
    <property type="entry name" value="Prot_kinase_dom"/>
</dbReference>
<dbReference type="InterPro" id="IPR011009">
    <property type="entry name" value="Kinase-like_dom_sf"/>
</dbReference>
<dbReference type="Proteomes" id="UP000247702">
    <property type="component" value="Unassembled WGS sequence"/>
</dbReference>
<reference evidence="3 4" key="1">
    <citation type="submission" date="2017-11" db="EMBL/GenBank/DDBJ databases">
        <title>The genome of Rhizophagus clarus HR1 reveals common genetic basis of auxotrophy among arbuscular mycorrhizal fungi.</title>
        <authorList>
            <person name="Kobayashi Y."/>
        </authorList>
    </citation>
    <scope>NUCLEOTIDE SEQUENCE [LARGE SCALE GENOMIC DNA]</scope>
    <source>
        <strain evidence="3 4">HR1</strain>
    </source>
</reference>
<name>A0A2Z6S4L4_9GLOM</name>
<dbReference type="PANTHER" id="PTHR11102:SF160">
    <property type="entry name" value="ERAD-ASSOCIATED E3 UBIQUITIN-PROTEIN LIGASE COMPONENT HRD3"/>
    <property type="match status" value="1"/>
</dbReference>
<comment type="caution">
    <text evidence="3">The sequence shown here is derived from an EMBL/GenBank/DDBJ whole genome shotgun (WGS) entry which is preliminary data.</text>
</comment>
<dbReference type="AlphaFoldDB" id="A0A2Z6S4L4"/>
<dbReference type="InterPro" id="IPR050767">
    <property type="entry name" value="Sel1_AlgK"/>
</dbReference>
<accession>A0A2Z6S4L4</accession>
<dbReference type="EMBL" id="BEXD01003896">
    <property type="protein sequence ID" value="GBC03632.1"/>
    <property type="molecule type" value="Genomic_DNA"/>
</dbReference>
<dbReference type="GO" id="GO:0004672">
    <property type="term" value="F:protein kinase activity"/>
    <property type="evidence" value="ECO:0007669"/>
    <property type="project" value="InterPro"/>
</dbReference>
<comment type="similarity">
    <text evidence="1">Belongs to the sel-1 family.</text>
</comment>
<evidence type="ECO:0000313" key="4">
    <source>
        <dbReference type="Proteomes" id="UP000247702"/>
    </source>
</evidence>
<dbReference type="SUPFAM" id="SSF81901">
    <property type="entry name" value="HCP-like"/>
    <property type="match status" value="3"/>
</dbReference>
<evidence type="ECO:0000256" key="1">
    <source>
        <dbReference type="ARBA" id="ARBA00038101"/>
    </source>
</evidence>